<proteinExistence type="inferred from homology"/>
<keyword evidence="5 6" id="KW-0067">ATP-binding</keyword>
<evidence type="ECO:0000256" key="4">
    <source>
        <dbReference type="ARBA" id="ARBA00022741"/>
    </source>
</evidence>
<dbReference type="PANTHER" id="PTHR44329">
    <property type="entry name" value="SERINE/THREONINE-PROTEIN KINASE TNNI3K-RELATED"/>
    <property type="match status" value="1"/>
</dbReference>
<keyword evidence="11" id="KW-0418">Kinase</keyword>
<keyword evidence="4 6" id="KW-0547">Nucleotide-binding</keyword>
<evidence type="ECO:0000256" key="6">
    <source>
        <dbReference type="PROSITE-ProRule" id="PRU10141"/>
    </source>
</evidence>
<keyword evidence="3" id="KW-0677">Repeat</keyword>
<evidence type="ECO:0000256" key="2">
    <source>
        <dbReference type="ARBA" id="ARBA00022527"/>
    </source>
</evidence>
<dbReference type="InterPro" id="IPR001064">
    <property type="entry name" value="Beta/gamma_crystallin"/>
</dbReference>
<dbReference type="InterPro" id="IPR008271">
    <property type="entry name" value="Ser/Thr_kinase_AS"/>
</dbReference>
<keyword evidence="7" id="KW-0812">Transmembrane</keyword>
<dbReference type="Gene3D" id="3.30.200.20">
    <property type="entry name" value="Phosphorylase Kinase, domain 1"/>
    <property type="match status" value="1"/>
</dbReference>
<dbReference type="InterPro" id="IPR011024">
    <property type="entry name" value="G_crystallin-like"/>
</dbReference>
<dbReference type="PROSITE" id="PS50011">
    <property type="entry name" value="PROTEIN_KINASE_DOM"/>
    <property type="match status" value="1"/>
</dbReference>
<dbReference type="PANTHER" id="PTHR44329:SF214">
    <property type="entry name" value="PROTEIN KINASE DOMAIN-CONTAINING PROTEIN"/>
    <property type="match status" value="1"/>
</dbReference>
<evidence type="ECO:0000313" key="12">
    <source>
        <dbReference type="Proteomes" id="UP000243217"/>
    </source>
</evidence>
<evidence type="ECO:0000256" key="1">
    <source>
        <dbReference type="ARBA" id="ARBA00009646"/>
    </source>
</evidence>
<keyword evidence="8" id="KW-0732">Signal</keyword>
<dbReference type="PROSITE" id="PS50915">
    <property type="entry name" value="CRYSTALLIN_BETA_GAMMA"/>
    <property type="match status" value="1"/>
</dbReference>
<dbReference type="GO" id="GO:0004674">
    <property type="term" value="F:protein serine/threonine kinase activity"/>
    <property type="evidence" value="ECO:0007669"/>
    <property type="project" value="UniProtKB-KW"/>
</dbReference>
<evidence type="ECO:0000256" key="7">
    <source>
        <dbReference type="SAM" id="Phobius"/>
    </source>
</evidence>
<evidence type="ECO:0000256" key="3">
    <source>
        <dbReference type="ARBA" id="ARBA00022737"/>
    </source>
</evidence>
<dbReference type="SUPFAM" id="SSF56112">
    <property type="entry name" value="Protein kinase-like (PK-like)"/>
    <property type="match status" value="1"/>
</dbReference>
<dbReference type="PROSITE" id="PS00107">
    <property type="entry name" value="PROTEIN_KINASE_ATP"/>
    <property type="match status" value="1"/>
</dbReference>
<dbReference type="Gene3D" id="2.60.20.10">
    <property type="entry name" value="Crystallins"/>
    <property type="match status" value="2"/>
</dbReference>
<evidence type="ECO:0000313" key="11">
    <source>
        <dbReference type="EMBL" id="OQR87378.1"/>
    </source>
</evidence>
<dbReference type="SMART" id="SM00247">
    <property type="entry name" value="XTALbg"/>
    <property type="match status" value="1"/>
</dbReference>
<dbReference type="AlphaFoldDB" id="A0A1V9YNN8"/>
<evidence type="ECO:0000256" key="8">
    <source>
        <dbReference type="SAM" id="SignalP"/>
    </source>
</evidence>
<evidence type="ECO:0000259" key="9">
    <source>
        <dbReference type="PROSITE" id="PS50011"/>
    </source>
</evidence>
<keyword evidence="2" id="KW-0723">Serine/threonine-protein kinase</keyword>
<dbReference type="SMART" id="SM00220">
    <property type="entry name" value="S_TKc"/>
    <property type="match status" value="1"/>
</dbReference>
<sequence>MYFVLFAIFSTFAAAQSIVTIYHDEAFQGLSFGLDVGGGNTTNPWTNAISSIRITPGYEFVGYESPGFAGYYMIWDQDAQSLGSLWGKRISSWRVRLQTNALAANPENLQNVANAYQIQNYAGQMLSLHVGKNNFEAAANKSISSIKITPGYSFVGYDGINQTGNSATWEYDSIFMDKWSSRVVSYEIRKLDNSTIAPIPIVTTIATPVDDSSSQCKKYVPKPIIHCFVDTIVIIVCGIAIVVLLAIIGIYVLRHLKENTNNPPTRTVDASSRSGSINFDTIYRYAIDSNLLTLDQLIGCGAFAEVWRGTYQGERVAVKVLLSNRSSNQGIQNFVNEIALMASFDSQYIVRVLGATWTRPSDLKCVMEYMNLGDLKDYLSRHNCNAYPWSQKLHCIRSIAEALAYLHSLSIIHRDVKSRNILLDSKKGTKLVDFGVSREDTQATMTMGVGTFRWMAPEVLQDSYYSVSADMYSFGMVLSEFDSHHIPYQNVKNPKTGQPLVDTAIIGAVMNGQLRPAFTISCPVGIRAIAERCLMHDPERRPTSFEVAAALRELEF</sequence>
<keyword evidence="11" id="KW-0808">Transferase</keyword>
<comment type="similarity">
    <text evidence="1">Belongs to the beta/gamma-crystallin family.</text>
</comment>
<dbReference type="InterPro" id="IPR011009">
    <property type="entry name" value="Kinase-like_dom_sf"/>
</dbReference>
<dbReference type="OrthoDB" id="26722at2759"/>
<feature type="binding site" evidence="6">
    <location>
        <position position="319"/>
    </location>
    <ligand>
        <name>ATP</name>
        <dbReference type="ChEBI" id="CHEBI:30616"/>
    </ligand>
</feature>
<evidence type="ECO:0000256" key="5">
    <source>
        <dbReference type="ARBA" id="ARBA00022840"/>
    </source>
</evidence>
<reference evidence="11 12" key="1">
    <citation type="journal article" date="2014" name="Genome Biol. Evol.">
        <title>The secreted proteins of Achlya hypogyna and Thraustotheca clavata identify the ancestral oomycete secretome and reveal gene acquisitions by horizontal gene transfer.</title>
        <authorList>
            <person name="Misner I."/>
            <person name="Blouin N."/>
            <person name="Leonard G."/>
            <person name="Richards T.A."/>
            <person name="Lane C.E."/>
        </authorList>
    </citation>
    <scope>NUCLEOTIDE SEQUENCE [LARGE SCALE GENOMIC DNA]</scope>
    <source>
        <strain evidence="11 12">ATCC 34112</strain>
    </source>
</reference>
<keyword evidence="7" id="KW-0472">Membrane</keyword>
<feature type="domain" description="Beta/gamma crystallin 'Greek key'" evidence="10">
    <location>
        <begin position="17"/>
        <end position="56"/>
    </location>
</feature>
<dbReference type="Proteomes" id="UP000243217">
    <property type="component" value="Unassembled WGS sequence"/>
</dbReference>
<feature type="domain" description="Protein kinase" evidence="9">
    <location>
        <begin position="292"/>
        <end position="556"/>
    </location>
</feature>
<gene>
    <name evidence="11" type="ORF">THRCLA_22919</name>
</gene>
<name>A0A1V9YNN8_9STRA</name>
<feature type="chain" id="PRO_5012235537" evidence="8">
    <location>
        <begin position="16"/>
        <end position="556"/>
    </location>
</feature>
<dbReference type="PROSITE" id="PS00108">
    <property type="entry name" value="PROTEIN_KINASE_ST"/>
    <property type="match status" value="1"/>
</dbReference>
<organism evidence="11 12">
    <name type="scientific">Thraustotheca clavata</name>
    <dbReference type="NCBI Taxonomy" id="74557"/>
    <lineage>
        <taxon>Eukaryota</taxon>
        <taxon>Sar</taxon>
        <taxon>Stramenopiles</taxon>
        <taxon>Oomycota</taxon>
        <taxon>Saprolegniomycetes</taxon>
        <taxon>Saprolegniales</taxon>
        <taxon>Achlyaceae</taxon>
        <taxon>Thraustotheca</taxon>
    </lineage>
</organism>
<protein>
    <submittedName>
        <fullName evidence="11">Kinase</fullName>
    </submittedName>
</protein>
<dbReference type="Pfam" id="PF07714">
    <property type="entry name" value="PK_Tyr_Ser-Thr"/>
    <property type="match status" value="1"/>
</dbReference>
<dbReference type="InterPro" id="IPR000719">
    <property type="entry name" value="Prot_kinase_dom"/>
</dbReference>
<dbReference type="InterPro" id="IPR051681">
    <property type="entry name" value="Ser/Thr_Kinases-Pseudokinases"/>
</dbReference>
<dbReference type="STRING" id="74557.A0A1V9YNN8"/>
<evidence type="ECO:0000259" key="10">
    <source>
        <dbReference type="PROSITE" id="PS50915"/>
    </source>
</evidence>
<dbReference type="Gene3D" id="1.10.510.10">
    <property type="entry name" value="Transferase(Phosphotransferase) domain 1"/>
    <property type="match status" value="1"/>
</dbReference>
<dbReference type="GO" id="GO:0005524">
    <property type="term" value="F:ATP binding"/>
    <property type="evidence" value="ECO:0007669"/>
    <property type="project" value="UniProtKB-UniRule"/>
</dbReference>
<feature type="transmembrane region" description="Helical" evidence="7">
    <location>
        <begin position="232"/>
        <end position="253"/>
    </location>
</feature>
<dbReference type="EMBL" id="JNBS01003416">
    <property type="protein sequence ID" value="OQR87378.1"/>
    <property type="molecule type" value="Genomic_DNA"/>
</dbReference>
<feature type="signal peptide" evidence="8">
    <location>
        <begin position="1"/>
        <end position="15"/>
    </location>
</feature>
<accession>A0A1V9YNN8</accession>
<keyword evidence="12" id="KW-1185">Reference proteome</keyword>
<dbReference type="PRINTS" id="PR00109">
    <property type="entry name" value="TYRKINASE"/>
</dbReference>
<keyword evidence="7" id="KW-1133">Transmembrane helix</keyword>
<comment type="caution">
    <text evidence="11">The sequence shown here is derived from an EMBL/GenBank/DDBJ whole genome shotgun (WGS) entry which is preliminary data.</text>
</comment>
<dbReference type="SUPFAM" id="SSF49695">
    <property type="entry name" value="gamma-Crystallin-like"/>
    <property type="match status" value="2"/>
</dbReference>
<dbReference type="InterPro" id="IPR001245">
    <property type="entry name" value="Ser-Thr/Tyr_kinase_cat_dom"/>
</dbReference>
<dbReference type="InterPro" id="IPR017441">
    <property type="entry name" value="Protein_kinase_ATP_BS"/>
</dbReference>